<gene>
    <name evidence="2" type="ORF">TI39_contig511g00003</name>
</gene>
<evidence type="ECO:0000313" key="2">
    <source>
        <dbReference type="EMBL" id="KJX97311.1"/>
    </source>
</evidence>
<protein>
    <recommendedName>
        <fullName evidence="4">F-box domain-containing protein</fullName>
    </recommendedName>
</protein>
<feature type="compositionally biased region" description="Basic and acidic residues" evidence="1">
    <location>
        <begin position="469"/>
        <end position="482"/>
    </location>
</feature>
<keyword evidence="3" id="KW-1185">Reference proteome</keyword>
<feature type="compositionally biased region" description="Acidic residues" evidence="1">
    <location>
        <begin position="433"/>
        <end position="460"/>
    </location>
</feature>
<proteinExistence type="predicted"/>
<evidence type="ECO:0000256" key="1">
    <source>
        <dbReference type="SAM" id="MobiDB-lite"/>
    </source>
</evidence>
<evidence type="ECO:0000313" key="3">
    <source>
        <dbReference type="Proteomes" id="UP000033647"/>
    </source>
</evidence>
<feature type="compositionally biased region" description="Acidic residues" evidence="1">
    <location>
        <begin position="483"/>
        <end position="510"/>
    </location>
</feature>
<dbReference type="EMBL" id="LAFY01000503">
    <property type="protein sequence ID" value="KJX97311.1"/>
    <property type="molecule type" value="Genomic_DNA"/>
</dbReference>
<accession>A0A0F4GIU6</accession>
<name>A0A0F4GIU6_9PEZI</name>
<comment type="caution">
    <text evidence="2">The sequence shown here is derived from an EMBL/GenBank/DDBJ whole genome shotgun (WGS) entry which is preliminary data.</text>
</comment>
<evidence type="ECO:0008006" key="4">
    <source>
        <dbReference type="Google" id="ProtNLM"/>
    </source>
</evidence>
<feature type="region of interest" description="Disordered" evidence="1">
    <location>
        <begin position="433"/>
        <end position="525"/>
    </location>
</feature>
<feature type="compositionally biased region" description="Polar residues" evidence="1">
    <location>
        <begin position="265"/>
        <end position="276"/>
    </location>
</feature>
<dbReference type="STRING" id="1047168.A0A0F4GIU6"/>
<reference evidence="2 3" key="1">
    <citation type="submission" date="2015-03" db="EMBL/GenBank/DDBJ databases">
        <title>RNA-seq based gene annotation and comparative genomics of four Zymoseptoria species reveal species-specific pathogenicity related genes and transposable element activity.</title>
        <authorList>
            <person name="Grandaubert J."/>
            <person name="Bhattacharyya A."/>
            <person name="Stukenbrock E.H."/>
        </authorList>
    </citation>
    <scope>NUCLEOTIDE SEQUENCE [LARGE SCALE GENOMIC DNA]</scope>
    <source>
        <strain evidence="2 3">Zb18110</strain>
    </source>
</reference>
<organism evidence="2 3">
    <name type="scientific">Zymoseptoria brevis</name>
    <dbReference type="NCBI Taxonomy" id="1047168"/>
    <lineage>
        <taxon>Eukaryota</taxon>
        <taxon>Fungi</taxon>
        <taxon>Dikarya</taxon>
        <taxon>Ascomycota</taxon>
        <taxon>Pezizomycotina</taxon>
        <taxon>Dothideomycetes</taxon>
        <taxon>Dothideomycetidae</taxon>
        <taxon>Mycosphaerellales</taxon>
        <taxon>Mycosphaerellaceae</taxon>
        <taxon>Zymoseptoria</taxon>
    </lineage>
</organism>
<dbReference type="AlphaFoldDB" id="A0A0F4GIU6"/>
<dbReference type="OrthoDB" id="288942at2759"/>
<sequence length="525" mass="61134">MDHTTLAQSAQDSMTERIERTCMRKLRLSTSLSANLHKCHQQHRSPLYSIIPKELRDLIFEYATAPEEDASRAYKKTDYWCRPRDTAPLIVHTSLLLTCRRAYLESNALPFKGFVVRFYFSEERGPPQVQQKLARSLITGRTTPQSLHHIDTVVLTIQMYVAMDMFREQSVVADMLRDIRPRSLRVVIKHTDWWYWEDGDALQFQVEWLQRLLDAPYLACLETFRLELEALERNKDQLKPIVDNLLTKVSAPRRHPSSPPDSPHTQLTIDRTTSPKISHWTGPANINDETHSVYEDLTVLHYRVEVLTWKSQIVPTPIALSSIAESAAPMPAPTLSRSPSTYSWTTAMRLAHPDYRSLYPRAFYVETQLQLAAEDSEVADLLAERLLTEHDSALKVEAEMEDRRKLWRRGMAALERKILTERWAMEGSLLEFEEDEVDLEETGEEVMPDEEDMSSEGWDEEDRRHRRWGTRESDSGEDFVEHWEDEDEDMHGEDEDEDMHDEDEDDDSDSEDMKYGEMDDEDIEA</sequence>
<dbReference type="Proteomes" id="UP000033647">
    <property type="component" value="Unassembled WGS sequence"/>
</dbReference>
<feature type="region of interest" description="Disordered" evidence="1">
    <location>
        <begin position="249"/>
        <end position="282"/>
    </location>
</feature>